<keyword evidence="5" id="KW-0479">Metal-binding</keyword>
<evidence type="ECO:0000256" key="10">
    <source>
        <dbReference type="ARBA" id="ARBA00023136"/>
    </source>
</evidence>
<proteinExistence type="inferred from homology"/>
<feature type="transmembrane region" description="Helical" evidence="12">
    <location>
        <begin position="12"/>
        <end position="29"/>
    </location>
</feature>
<evidence type="ECO:0000259" key="13">
    <source>
        <dbReference type="Pfam" id="PF01435"/>
    </source>
</evidence>
<feature type="domain" description="Peptidase M48" evidence="13">
    <location>
        <begin position="65"/>
        <end position="151"/>
    </location>
</feature>
<dbReference type="RefSeq" id="WP_066353503.1">
    <property type="nucleotide sequence ID" value="NZ_LOED01000016.1"/>
</dbReference>
<protein>
    <submittedName>
        <fullName evidence="14">Protease HtpX</fullName>
        <ecNumber evidence="14">3.4.24.-</ecNumber>
    </submittedName>
</protein>
<keyword evidence="4 12" id="KW-0812">Transmembrane</keyword>
<dbReference type="PANTHER" id="PTHR43221:SF1">
    <property type="entry name" value="PROTEASE HTPX"/>
    <property type="match status" value="1"/>
</dbReference>
<keyword evidence="7 11" id="KW-0862">Zinc</keyword>
<evidence type="ECO:0000313" key="15">
    <source>
        <dbReference type="Proteomes" id="UP000070427"/>
    </source>
</evidence>
<dbReference type="Proteomes" id="UP000070427">
    <property type="component" value="Unassembled WGS sequence"/>
</dbReference>
<evidence type="ECO:0000256" key="4">
    <source>
        <dbReference type="ARBA" id="ARBA00022692"/>
    </source>
</evidence>
<evidence type="ECO:0000256" key="5">
    <source>
        <dbReference type="ARBA" id="ARBA00022723"/>
    </source>
</evidence>
<keyword evidence="6 11" id="KW-0378">Hydrolase</keyword>
<evidence type="ECO:0000256" key="1">
    <source>
        <dbReference type="ARBA" id="ARBA00004651"/>
    </source>
</evidence>
<feature type="transmembrane region" description="Helical" evidence="12">
    <location>
        <begin position="149"/>
        <end position="167"/>
    </location>
</feature>
<sequence length="254" mass="28535">MNQLVHPKERVYFIVCLVVSIIFYLLLIVSIVGIIYLIIGAIVGLILNGIFIGNLKGNSIKVSKHQFPKIHDIAQRLSKEMGLNKMPDIYVLQSGGALNAFAVKFLGRNFVVIYSDILELAYEEGEDALAFVICHELAHIKRKHLSNRWFIYPAMLVPFLGTAYLRACEYTCDMIGNYYVPNGAIAGLLVLTAGKKLYKQVNVEALLHQAQEEGGFWVWFAEIISTHPNIIKRVRNIINAQTSNNSTYSISMSI</sequence>
<keyword evidence="10 12" id="KW-0472">Membrane</keyword>
<reference evidence="14 15" key="1">
    <citation type="submission" date="2015-12" db="EMBL/GenBank/DDBJ databases">
        <title>Draft genome sequnece of Fervidicola ferrireducens strain Y170.</title>
        <authorList>
            <person name="Patel B.K."/>
        </authorList>
    </citation>
    <scope>NUCLEOTIDE SEQUENCE [LARGE SCALE GENOMIC DNA]</scope>
    <source>
        <strain evidence="14 15">Y170</strain>
    </source>
</reference>
<dbReference type="EC" id="3.4.24.-" evidence="14"/>
<dbReference type="InParanoid" id="A0A140L879"/>
<organism evidence="14 15">
    <name type="scientific">Fervidicola ferrireducens</name>
    <dbReference type="NCBI Taxonomy" id="520764"/>
    <lineage>
        <taxon>Bacteria</taxon>
        <taxon>Bacillati</taxon>
        <taxon>Bacillota</taxon>
        <taxon>Clostridia</taxon>
        <taxon>Thermosediminibacterales</taxon>
        <taxon>Thermosediminibacteraceae</taxon>
        <taxon>Fervidicola</taxon>
    </lineage>
</organism>
<dbReference type="GO" id="GO:0006508">
    <property type="term" value="P:proteolysis"/>
    <property type="evidence" value="ECO:0007669"/>
    <property type="project" value="UniProtKB-KW"/>
</dbReference>
<dbReference type="GO" id="GO:0004222">
    <property type="term" value="F:metalloendopeptidase activity"/>
    <property type="evidence" value="ECO:0007669"/>
    <property type="project" value="InterPro"/>
</dbReference>
<comment type="caution">
    <text evidence="14">The sequence shown here is derived from an EMBL/GenBank/DDBJ whole genome shotgun (WGS) entry which is preliminary data.</text>
</comment>
<dbReference type="InterPro" id="IPR050083">
    <property type="entry name" value="HtpX_protease"/>
</dbReference>
<dbReference type="Gene3D" id="3.30.2010.10">
    <property type="entry name" value="Metalloproteases ('zincins'), catalytic domain"/>
    <property type="match status" value="1"/>
</dbReference>
<dbReference type="GO" id="GO:0046872">
    <property type="term" value="F:metal ion binding"/>
    <property type="evidence" value="ECO:0007669"/>
    <property type="project" value="UniProtKB-KW"/>
</dbReference>
<dbReference type="OrthoDB" id="15218at2"/>
<evidence type="ECO:0000256" key="11">
    <source>
        <dbReference type="RuleBase" id="RU003983"/>
    </source>
</evidence>
<evidence type="ECO:0000256" key="6">
    <source>
        <dbReference type="ARBA" id="ARBA00022801"/>
    </source>
</evidence>
<evidence type="ECO:0000313" key="14">
    <source>
        <dbReference type="EMBL" id="KXG76754.1"/>
    </source>
</evidence>
<gene>
    <name evidence="14" type="primary">htpX</name>
    <name evidence="14" type="ORF">AN618_14390</name>
</gene>
<name>A0A140L879_9FIRM</name>
<dbReference type="AlphaFoldDB" id="A0A140L879"/>
<keyword evidence="8 12" id="KW-1133">Transmembrane helix</keyword>
<comment type="cofactor">
    <cofactor evidence="11">
        <name>Zn(2+)</name>
        <dbReference type="ChEBI" id="CHEBI:29105"/>
    </cofactor>
    <text evidence="11">Binds 1 zinc ion per subunit.</text>
</comment>
<evidence type="ECO:0000256" key="8">
    <source>
        <dbReference type="ARBA" id="ARBA00022989"/>
    </source>
</evidence>
<keyword evidence="3 11" id="KW-0645">Protease</keyword>
<dbReference type="CDD" id="cd07325">
    <property type="entry name" value="M48_Ste24p_like"/>
    <property type="match status" value="1"/>
</dbReference>
<dbReference type="STRING" id="520764.AN618_14390"/>
<keyword evidence="15" id="KW-1185">Reference proteome</keyword>
<evidence type="ECO:0000256" key="9">
    <source>
        <dbReference type="ARBA" id="ARBA00023049"/>
    </source>
</evidence>
<feature type="transmembrane region" description="Helical" evidence="12">
    <location>
        <begin position="35"/>
        <end position="55"/>
    </location>
</feature>
<keyword evidence="2" id="KW-1003">Cell membrane</keyword>
<keyword evidence="9 11" id="KW-0482">Metalloprotease</keyword>
<accession>A0A140L879</accession>
<comment type="subcellular location">
    <subcellularLocation>
        <location evidence="1">Cell membrane</location>
        <topology evidence="1">Multi-pass membrane protein</topology>
    </subcellularLocation>
</comment>
<dbReference type="EMBL" id="LOED01000016">
    <property type="protein sequence ID" value="KXG76754.1"/>
    <property type="molecule type" value="Genomic_DNA"/>
</dbReference>
<evidence type="ECO:0000256" key="12">
    <source>
        <dbReference type="SAM" id="Phobius"/>
    </source>
</evidence>
<evidence type="ECO:0000256" key="7">
    <source>
        <dbReference type="ARBA" id="ARBA00022833"/>
    </source>
</evidence>
<dbReference type="GO" id="GO:0005886">
    <property type="term" value="C:plasma membrane"/>
    <property type="evidence" value="ECO:0007669"/>
    <property type="project" value="UniProtKB-SubCell"/>
</dbReference>
<dbReference type="Pfam" id="PF01435">
    <property type="entry name" value="Peptidase_M48"/>
    <property type="match status" value="1"/>
</dbReference>
<comment type="similarity">
    <text evidence="11">Belongs to the peptidase M48 family.</text>
</comment>
<evidence type="ECO:0000256" key="3">
    <source>
        <dbReference type="ARBA" id="ARBA00022670"/>
    </source>
</evidence>
<evidence type="ECO:0000256" key="2">
    <source>
        <dbReference type="ARBA" id="ARBA00022475"/>
    </source>
</evidence>
<dbReference type="InterPro" id="IPR001915">
    <property type="entry name" value="Peptidase_M48"/>
</dbReference>
<dbReference type="PANTHER" id="PTHR43221">
    <property type="entry name" value="PROTEASE HTPX"/>
    <property type="match status" value="1"/>
</dbReference>